<reference evidence="1" key="2">
    <citation type="submission" date="2022-09" db="EMBL/GenBank/DDBJ databases">
        <authorList>
            <person name="Sun Q."/>
            <person name="Ohkuma M."/>
        </authorList>
    </citation>
    <scope>NUCLEOTIDE SEQUENCE</scope>
    <source>
        <strain evidence="1">JCM 3093</strain>
    </source>
</reference>
<dbReference type="RefSeq" id="WP_191897512.1">
    <property type="nucleotide sequence ID" value="NZ_BMQD01000023.1"/>
</dbReference>
<reference evidence="1" key="1">
    <citation type="journal article" date="2014" name="Int. J. Syst. Evol. Microbiol.">
        <title>Complete genome sequence of Corynebacterium casei LMG S-19264T (=DSM 44701T), isolated from a smear-ripened cheese.</title>
        <authorList>
            <consortium name="US DOE Joint Genome Institute (JGI-PGF)"/>
            <person name="Walter F."/>
            <person name="Albersmeier A."/>
            <person name="Kalinowski J."/>
            <person name="Ruckert C."/>
        </authorList>
    </citation>
    <scope>NUCLEOTIDE SEQUENCE</scope>
    <source>
        <strain evidence="1">JCM 3093</strain>
    </source>
</reference>
<gene>
    <name evidence="1" type="ORF">GCM10010126_57100</name>
</gene>
<comment type="caution">
    <text evidence="1">The sequence shown here is derived from an EMBL/GenBank/DDBJ whole genome shotgun (WGS) entry which is preliminary data.</text>
</comment>
<accession>A0AA37BLY5</accession>
<sequence>MARTDLTAVAMTRAGVNLGAALTPANADGHAYIDNGRRMVRLKNTDSTAKTVTVQIPATVDGQDVEDREYIVPATTGDVLLPPFPAVYRRPDGKVFLDYSAITGLSVAVYELPV</sequence>
<dbReference type="EMBL" id="BMQD01000023">
    <property type="protein sequence ID" value="GGK90263.1"/>
    <property type="molecule type" value="Genomic_DNA"/>
</dbReference>
<proteinExistence type="predicted"/>
<name>A0AA37BLY5_9ACTN</name>
<dbReference type="Proteomes" id="UP000627984">
    <property type="component" value="Unassembled WGS sequence"/>
</dbReference>
<protein>
    <submittedName>
        <fullName evidence="1">Uncharacterized protein</fullName>
    </submittedName>
</protein>
<evidence type="ECO:0000313" key="1">
    <source>
        <dbReference type="EMBL" id="GGK90263.1"/>
    </source>
</evidence>
<evidence type="ECO:0000313" key="2">
    <source>
        <dbReference type="Proteomes" id="UP000627984"/>
    </source>
</evidence>
<organism evidence="1 2">
    <name type="scientific">Planomonospora parontospora</name>
    <dbReference type="NCBI Taxonomy" id="58119"/>
    <lineage>
        <taxon>Bacteria</taxon>
        <taxon>Bacillati</taxon>
        <taxon>Actinomycetota</taxon>
        <taxon>Actinomycetes</taxon>
        <taxon>Streptosporangiales</taxon>
        <taxon>Streptosporangiaceae</taxon>
        <taxon>Planomonospora</taxon>
    </lineage>
</organism>
<dbReference type="AlphaFoldDB" id="A0AA37BLY5"/>